<dbReference type="RefSeq" id="WP_089215581.1">
    <property type="nucleotide sequence ID" value="NZ_FZPA01000005.1"/>
</dbReference>
<evidence type="ECO:0000313" key="2">
    <source>
        <dbReference type="Proteomes" id="UP000198339"/>
    </source>
</evidence>
<evidence type="ECO:0000313" key="1">
    <source>
        <dbReference type="EMBL" id="SNS77424.1"/>
    </source>
</evidence>
<sequence length="302" mass="33874">MTAVATATEPNGVCAFCDTQARLHESHVLPAFVYRWLRGRSGTGHIRQTDNPNRRVQDGLKLPWLCGGCEAQFSRYETAFATKVFHPWQAGTYRIPYDGWLLKFCVSVSWRVLRFARGRNKDASYTDEQQVLMDRAEAHWRAFLRDEAPHPGAFEQHLLIFDLIEDTTVPDLPTNMNRFMTGAVTLDIVGSDRSLMTFAKLGRFTIFGIIQKGPGKWEGTKVHVKHGLLKPGKFVVPAGLLHLFREKAALASEAMIALSPTQRAKVDKHVLGNLDAFAASDQFASIVADARMFGEDAVLWKE</sequence>
<protein>
    <recommendedName>
        <fullName evidence="3">HNH endonuclease</fullName>
    </recommendedName>
</protein>
<keyword evidence="2" id="KW-1185">Reference proteome</keyword>
<dbReference type="EMBL" id="FZPA01000005">
    <property type="protein sequence ID" value="SNS77424.1"/>
    <property type="molecule type" value="Genomic_DNA"/>
</dbReference>
<dbReference type="AlphaFoldDB" id="A0A239HAZ2"/>
<evidence type="ECO:0008006" key="3">
    <source>
        <dbReference type="Google" id="ProtNLM"/>
    </source>
</evidence>
<gene>
    <name evidence="1" type="ORF">SAMN06295955_10521</name>
</gene>
<name>A0A239HAZ2_9SPHN</name>
<dbReference type="Proteomes" id="UP000198339">
    <property type="component" value="Unassembled WGS sequence"/>
</dbReference>
<dbReference type="OrthoDB" id="5518417at2"/>
<organism evidence="1 2">
    <name type="scientific">Sphingopyxis indica</name>
    <dbReference type="NCBI Taxonomy" id="436663"/>
    <lineage>
        <taxon>Bacteria</taxon>
        <taxon>Pseudomonadati</taxon>
        <taxon>Pseudomonadota</taxon>
        <taxon>Alphaproteobacteria</taxon>
        <taxon>Sphingomonadales</taxon>
        <taxon>Sphingomonadaceae</taxon>
        <taxon>Sphingopyxis</taxon>
    </lineage>
</organism>
<reference evidence="1 2" key="1">
    <citation type="submission" date="2017-06" db="EMBL/GenBank/DDBJ databases">
        <authorList>
            <person name="Kim H.J."/>
            <person name="Triplett B.A."/>
        </authorList>
    </citation>
    <scope>NUCLEOTIDE SEQUENCE [LARGE SCALE GENOMIC DNA]</scope>
    <source>
        <strain evidence="1 2">DS15</strain>
    </source>
</reference>
<proteinExistence type="predicted"/>
<accession>A0A239HAZ2</accession>